<evidence type="ECO:0008006" key="3">
    <source>
        <dbReference type="Google" id="ProtNLM"/>
    </source>
</evidence>
<comment type="caution">
    <text evidence="1">The sequence shown here is derived from an EMBL/GenBank/DDBJ whole genome shotgun (WGS) entry which is preliminary data.</text>
</comment>
<name>A0ABV8B6N9_9BACI</name>
<proteinExistence type="predicted"/>
<organism evidence="1 2">
    <name type="scientific">Bacillus songklensis</name>
    <dbReference type="NCBI Taxonomy" id="1069116"/>
    <lineage>
        <taxon>Bacteria</taxon>
        <taxon>Bacillati</taxon>
        <taxon>Bacillota</taxon>
        <taxon>Bacilli</taxon>
        <taxon>Bacillales</taxon>
        <taxon>Bacillaceae</taxon>
        <taxon>Bacillus</taxon>
    </lineage>
</organism>
<evidence type="ECO:0000313" key="1">
    <source>
        <dbReference type="EMBL" id="MFC3884856.1"/>
    </source>
</evidence>
<dbReference type="Proteomes" id="UP001595752">
    <property type="component" value="Unassembled WGS sequence"/>
</dbReference>
<gene>
    <name evidence="1" type="ORF">ACFOU2_15835</name>
</gene>
<keyword evidence="2" id="KW-1185">Reference proteome</keyword>
<dbReference type="RefSeq" id="WP_377916720.1">
    <property type="nucleotide sequence ID" value="NZ_JBHRZT010000067.1"/>
</dbReference>
<evidence type="ECO:0000313" key="2">
    <source>
        <dbReference type="Proteomes" id="UP001595752"/>
    </source>
</evidence>
<protein>
    <recommendedName>
        <fullName evidence="3">Spore coat protein</fullName>
    </recommendedName>
</protein>
<dbReference type="EMBL" id="JBHRZT010000067">
    <property type="protein sequence ID" value="MFC3884856.1"/>
    <property type="molecule type" value="Genomic_DNA"/>
</dbReference>
<accession>A0ABV8B6N9</accession>
<reference evidence="2" key="1">
    <citation type="journal article" date="2019" name="Int. J. Syst. Evol. Microbiol.">
        <title>The Global Catalogue of Microorganisms (GCM) 10K type strain sequencing project: providing services to taxonomists for standard genome sequencing and annotation.</title>
        <authorList>
            <consortium name="The Broad Institute Genomics Platform"/>
            <consortium name="The Broad Institute Genome Sequencing Center for Infectious Disease"/>
            <person name="Wu L."/>
            <person name="Ma J."/>
        </authorList>
    </citation>
    <scope>NUCLEOTIDE SEQUENCE [LARGE SCALE GENOMIC DNA]</scope>
    <source>
        <strain evidence="2">CCUG 61889</strain>
    </source>
</reference>
<sequence>MHDSTPRYMINPDGTRYIPYSYGPTMGYGVPLSTGSINYHPYGVYGPYEMVYQPSQSGYGGYQHMTVPGLMGFGLQVPVSLGRF</sequence>